<keyword evidence="8" id="KW-0539">Nucleus</keyword>
<dbReference type="InParanoid" id="A0A6P7FP52"/>
<dbReference type="PANTHER" id="PTHR13445:SF3">
    <property type="entry name" value="U5 SMALL NUCLEAR RIBONUCLEOPROTEIN TSSC4"/>
    <property type="match status" value="1"/>
</dbReference>
<comment type="similarity">
    <text evidence="3">Belongs to the TSSC4 family.</text>
</comment>
<feature type="compositionally biased region" description="Basic and acidic residues" evidence="11">
    <location>
        <begin position="160"/>
        <end position="173"/>
    </location>
</feature>
<dbReference type="Pfam" id="PF15264">
    <property type="entry name" value="TSSC4"/>
    <property type="match status" value="1"/>
</dbReference>
<dbReference type="GO" id="GO:0005681">
    <property type="term" value="C:spliceosomal complex"/>
    <property type="evidence" value="ECO:0007669"/>
    <property type="project" value="UniProtKB-KW"/>
</dbReference>
<accession>A0A6P7FP52</accession>
<feature type="compositionally biased region" description="Basic and acidic residues" evidence="11">
    <location>
        <begin position="205"/>
        <end position="218"/>
    </location>
</feature>
<keyword evidence="7" id="KW-0508">mRNA splicing</keyword>
<evidence type="ECO:0000256" key="1">
    <source>
        <dbReference type="ARBA" id="ARBA00004123"/>
    </source>
</evidence>
<evidence type="ECO:0000256" key="4">
    <source>
        <dbReference type="ARBA" id="ARBA00022490"/>
    </source>
</evidence>
<keyword evidence="4" id="KW-0963">Cytoplasm</keyword>
<evidence type="ECO:0000256" key="8">
    <source>
        <dbReference type="ARBA" id="ARBA00023242"/>
    </source>
</evidence>
<evidence type="ECO:0000256" key="5">
    <source>
        <dbReference type="ARBA" id="ARBA00022664"/>
    </source>
</evidence>
<feature type="region of interest" description="Disordered" evidence="11">
    <location>
        <begin position="136"/>
        <end position="181"/>
    </location>
</feature>
<evidence type="ECO:0000313" key="12">
    <source>
        <dbReference type="RefSeq" id="XP_028134763.1"/>
    </source>
</evidence>
<dbReference type="GO" id="GO:0008380">
    <property type="term" value="P:RNA splicing"/>
    <property type="evidence" value="ECO:0007669"/>
    <property type="project" value="UniProtKB-KW"/>
</dbReference>
<dbReference type="GO" id="GO:0006397">
    <property type="term" value="P:mRNA processing"/>
    <property type="evidence" value="ECO:0007669"/>
    <property type="project" value="UniProtKB-KW"/>
</dbReference>
<comment type="subcellular location">
    <subcellularLocation>
        <location evidence="2">Cytoplasm</location>
    </subcellularLocation>
    <subcellularLocation>
        <location evidence="1">Nucleus</location>
    </subcellularLocation>
</comment>
<dbReference type="OrthoDB" id="1906282at2759"/>
<evidence type="ECO:0000256" key="11">
    <source>
        <dbReference type="SAM" id="MobiDB-lite"/>
    </source>
</evidence>
<keyword evidence="5" id="KW-0507">mRNA processing</keyword>
<dbReference type="InterPro" id="IPR029338">
    <property type="entry name" value="TSSC4"/>
</dbReference>
<evidence type="ECO:0000256" key="6">
    <source>
        <dbReference type="ARBA" id="ARBA00022728"/>
    </source>
</evidence>
<dbReference type="KEGG" id="dvv:114329752"/>
<comment type="function">
    <text evidence="10">Protein associated with the U5 snRNP, during its maturation and its post-splicing recycling and which is required for spliceosomal tri-snRNP complex assembly in the nucleus. Has a molecular sequestering activity and transiently hinders SNRNP200 binding sites for constitutive splicing factors that intervene later during the assembly of the spliceosome and splicing. Together with its molecular sequestering activity, may also function as a molecular adapter and placeholder, coordinating the assembly of the U5 snRNP and its association with the U4/U6 di-snRNP.</text>
</comment>
<protein>
    <recommendedName>
        <fullName evidence="9">U5 small nuclear ribonucleoprotein TSSC4</fullName>
    </recommendedName>
</protein>
<feature type="compositionally biased region" description="Basic residues" evidence="11">
    <location>
        <begin position="194"/>
        <end position="204"/>
    </location>
</feature>
<evidence type="ECO:0000256" key="3">
    <source>
        <dbReference type="ARBA" id="ARBA00010362"/>
    </source>
</evidence>
<sequence length="218" mass="25689">MSENKQFTLKSANADFALRQKNVFDQLLVLEPNLDRRPTRQDDTEMDVDEDDVHSKVSTPKEQRAITRRLRGKESIFKKPQNPVSKNYMKKIPDFKKNPHKWTRYSLEDVNDEDMSDRSNTKTALSFLEELKERKISEVPSDDSEKDQPQKIVFKKQRRHESNPSETKEDPDSLKATFRSSKVVMPEYVVGQKLKKDKKKKRVEKGRELKLDHLLEDE</sequence>
<organism evidence="12">
    <name type="scientific">Diabrotica virgifera virgifera</name>
    <name type="common">western corn rootworm</name>
    <dbReference type="NCBI Taxonomy" id="50390"/>
    <lineage>
        <taxon>Eukaryota</taxon>
        <taxon>Metazoa</taxon>
        <taxon>Ecdysozoa</taxon>
        <taxon>Arthropoda</taxon>
        <taxon>Hexapoda</taxon>
        <taxon>Insecta</taxon>
        <taxon>Pterygota</taxon>
        <taxon>Neoptera</taxon>
        <taxon>Endopterygota</taxon>
        <taxon>Coleoptera</taxon>
        <taxon>Polyphaga</taxon>
        <taxon>Cucujiformia</taxon>
        <taxon>Chrysomeloidea</taxon>
        <taxon>Chrysomelidae</taxon>
        <taxon>Galerucinae</taxon>
        <taxon>Diabroticina</taxon>
        <taxon>Diabroticites</taxon>
        <taxon>Diabrotica</taxon>
    </lineage>
</organism>
<feature type="compositionally biased region" description="Basic and acidic residues" evidence="11">
    <location>
        <begin position="53"/>
        <end position="64"/>
    </location>
</feature>
<keyword evidence="6" id="KW-0747">Spliceosome</keyword>
<evidence type="ECO:0000256" key="10">
    <source>
        <dbReference type="ARBA" id="ARBA00045970"/>
    </source>
</evidence>
<reference evidence="12" key="1">
    <citation type="submission" date="2025-08" db="UniProtKB">
        <authorList>
            <consortium name="RefSeq"/>
        </authorList>
    </citation>
    <scope>IDENTIFICATION</scope>
    <source>
        <tissue evidence="12">Whole insect</tissue>
    </source>
</reference>
<evidence type="ECO:0000256" key="9">
    <source>
        <dbReference type="ARBA" id="ARBA00035304"/>
    </source>
</evidence>
<feature type="region of interest" description="Disordered" evidence="11">
    <location>
        <begin position="194"/>
        <end position="218"/>
    </location>
</feature>
<proteinExistence type="inferred from homology"/>
<gene>
    <name evidence="12" type="primary">LOC114329752</name>
</gene>
<evidence type="ECO:0000256" key="7">
    <source>
        <dbReference type="ARBA" id="ARBA00023187"/>
    </source>
</evidence>
<dbReference type="AlphaFoldDB" id="A0A6P7FP52"/>
<evidence type="ECO:0000256" key="2">
    <source>
        <dbReference type="ARBA" id="ARBA00004496"/>
    </source>
</evidence>
<name>A0A6P7FP52_DIAVI</name>
<dbReference type="GO" id="GO:0005737">
    <property type="term" value="C:cytoplasm"/>
    <property type="evidence" value="ECO:0007669"/>
    <property type="project" value="UniProtKB-SubCell"/>
</dbReference>
<dbReference type="RefSeq" id="XP_028134763.1">
    <property type="nucleotide sequence ID" value="XM_028278962.1"/>
</dbReference>
<dbReference type="PANTHER" id="PTHR13445">
    <property type="entry name" value="TUMOR SUPPRESSING SUBTRANSFERABLE CANDIDATE 4 TSSC4"/>
    <property type="match status" value="1"/>
</dbReference>
<feature type="region of interest" description="Disordered" evidence="11">
    <location>
        <begin position="35"/>
        <end position="64"/>
    </location>
</feature>